<name>A0A4Z2E9W4_9TELE</name>
<dbReference type="Pfam" id="PF04548">
    <property type="entry name" value="AIG1"/>
    <property type="match status" value="1"/>
</dbReference>
<keyword evidence="7" id="KW-1185">Reference proteome</keyword>
<dbReference type="Proteomes" id="UP000314294">
    <property type="component" value="Unassembled WGS sequence"/>
</dbReference>
<gene>
    <name evidence="6" type="primary">GIMAP1_2</name>
    <name evidence="6" type="ORF">EYF80_064318</name>
</gene>
<evidence type="ECO:0000256" key="2">
    <source>
        <dbReference type="ARBA" id="ARBA00022741"/>
    </source>
</evidence>
<dbReference type="GO" id="GO:0005525">
    <property type="term" value="F:GTP binding"/>
    <property type="evidence" value="ECO:0007669"/>
    <property type="project" value="UniProtKB-KW"/>
</dbReference>
<comment type="caution">
    <text evidence="6">The sequence shown here is derived from an EMBL/GenBank/DDBJ whole genome shotgun (WGS) entry which is preliminary data.</text>
</comment>
<dbReference type="InterPro" id="IPR027417">
    <property type="entry name" value="P-loop_NTPase"/>
</dbReference>
<dbReference type="EMBL" id="SRLO01012227">
    <property type="protein sequence ID" value="TNN25551.1"/>
    <property type="molecule type" value="Genomic_DNA"/>
</dbReference>
<proteinExistence type="inferred from homology"/>
<accession>A0A4Z2E9W4</accession>
<dbReference type="PANTHER" id="PTHR10903">
    <property type="entry name" value="GTPASE, IMAP FAMILY MEMBER-RELATED"/>
    <property type="match status" value="1"/>
</dbReference>
<sequence length="174" mass="19576">MKDEMGRCTTGCAPGPHAFLIVLKVEKFTEHNKEVVSKVCGYFSEDALKYAVIVFTHGDQLPEGTTLEQYVKESGDLGDLVKKCGGRHHVVDNKYWKNHTTDDRSNQVHVAALLNTIDTLVAENKGGFYTEKKLQEVWEDYVIIESENMSGKEDGKQATSNFEKPVDEAEDMQM</sequence>
<dbReference type="InterPro" id="IPR045058">
    <property type="entry name" value="GIMA/IAN/Toc"/>
</dbReference>
<feature type="domain" description="AIG1-type G" evidence="5">
    <location>
        <begin position="1"/>
        <end position="138"/>
    </location>
</feature>
<dbReference type="InterPro" id="IPR006703">
    <property type="entry name" value="G_AIG1"/>
</dbReference>
<protein>
    <submittedName>
        <fullName evidence="6">GTPase IMAP family member 1</fullName>
    </submittedName>
</protein>
<dbReference type="AlphaFoldDB" id="A0A4Z2E9W4"/>
<feature type="region of interest" description="Disordered" evidence="4">
    <location>
        <begin position="150"/>
        <end position="174"/>
    </location>
</feature>
<evidence type="ECO:0000256" key="1">
    <source>
        <dbReference type="ARBA" id="ARBA00008535"/>
    </source>
</evidence>
<keyword evidence="2" id="KW-0547">Nucleotide-binding</keyword>
<dbReference type="PROSITE" id="PS51720">
    <property type="entry name" value="G_AIG1"/>
    <property type="match status" value="1"/>
</dbReference>
<dbReference type="OrthoDB" id="425923at2759"/>
<organism evidence="6 7">
    <name type="scientific">Liparis tanakae</name>
    <name type="common">Tanaka's snailfish</name>
    <dbReference type="NCBI Taxonomy" id="230148"/>
    <lineage>
        <taxon>Eukaryota</taxon>
        <taxon>Metazoa</taxon>
        <taxon>Chordata</taxon>
        <taxon>Craniata</taxon>
        <taxon>Vertebrata</taxon>
        <taxon>Euteleostomi</taxon>
        <taxon>Actinopterygii</taxon>
        <taxon>Neopterygii</taxon>
        <taxon>Teleostei</taxon>
        <taxon>Neoteleostei</taxon>
        <taxon>Acanthomorphata</taxon>
        <taxon>Eupercaria</taxon>
        <taxon>Perciformes</taxon>
        <taxon>Cottioidei</taxon>
        <taxon>Cottales</taxon>
        <taxon>Liparidae</taxon>
        <taxon>Liparis</taxon>
    </lineage>
</organism>
<reference evidence="6 7" key="1">
    <citation type="submission" date="2019-03" db="EMBL/GenBank/DDBJ databases">
        <title>First draft genome of Liparis tanakae, snailfish: a comprehensive survey of snailfish specific genes.</title>
        <authorList>
            <person name="Kim W."/>
            <person name="Song I."/>
            <person name="Jeong J.-H."/>
            <person name="Kim D."/>
            <person name="Kim S."/>
            <person name="Ryu S."/>
            <person name="Song J.Y."/>
            <person name="Lee S.K."/>
        </authorList>
    </citation>
    <scope>NUCLEOTIDE SEQUENCE [LARGE SCALE GENOMIC DNA]</scope>
    <source>
        <tissue evidence="6">Muscle</tissue>
    </source>
</reference>
<dbReference type="Gene3D" id="3.40.50.300">
    <property type="entry name" value="P-loop containing nucleotide triphosphate hydrolases"/>
    <property type="match status" value="1"/>
</dbReference>
<evidence type="ECO:0000313" key="7">
    <source>
        <dbReference type="Proteomes" id="UP000314294"/>
    </source>
</evidence>
<evidence type="ECO:0000256" key="4">
    <source>
        <dbReference type="SAM" id="MobiDB-lite"/>
    </source>
</evidence>
<evidence type="ECO:0000259" key="5">
    <source>
        <dbReference type="PROSITE" id="PS51720"/>
    </source>
</evidence>
<comment type="similarity">
    <text evidence="1">Belongs to the TRAFAC class TrmE-Era-EngA-EngB-Septin-like GTPase superfamily. AIG1/Toc34/Toc159-like paraseptin GTPase family. IAN subfamily.</text>
</comment>
<dbReference type="PANTHER" id="PTHR10903:SF62">
    <property type="entry name" value="GTPASE IMAP FAMILY MEMBER 4-LIKE-RELATED"/>
    <property type="match status" value="1"/>
</dbReference>
<evidence type="ECO:0000313" key="6">
    <source>
        <dbReference type="EMBL" id="TNN25551.1"/>
    </source>
</evidence>
<evidence type="ECO:0000256" key="3">
    <source>
        <dbReference type="ARBA" id="ARBA00023134"/>
    </source>
</evidence>
<keyword evidence="3" id="KW-0342">GTP-binding</keyword>